<dbReference type="InterPro" id="IPR058678">
    <property type="entry name" value="ARM_PUB"/>
</dbReference>
<comment type="function">
    <text evidence="5">Functions as an E3 ubiquitin ligase.</text>
</comment>
<evidence type="ECO:0000313" key="7">
    <source>
        <dbReference type="EMBL" id="GMH25108.1"/>
    </source>
</evidence>
<evidence type="ECO:0000256" key="3">
    <source>
        <dbReference type="ARBA" id="ARBA00022679"/>
    </source>
</evidence>
<evidence type="ECO:0000256" key="5">
    <source>
        <dbReference type="RuleBase" id="RU369093"/>
    </source>
</evidence>
<name>A0AAD3Y118_NEPGR</name>
<dbReference type="CDD" id="cd16664">
    <property type="entry name" value="RING-Ubox_PUB"/>
    <property type="match status" value="1"/>
</dbReference>
<dbReference type="InterPro" id="IPR016024">
    <property type="entry name" value="ARM-type_fold"/>
</dbReference>
<dbReference type="PROSITE" id="PS51698">
    <property type="entry name" value="U_BOX"/>
    <property type="match status" value="1"/>
</dbReference>
<dbReference type="GO" id="GO:0061630">
    <property type="term" value="F:ubiquitin protein ligase activity"/>
    <property type="evidence" value="ECO:0007669"/>
    <property type="project" value="UniProtKB-UniRule"/>
</dbReference>
<dbReference type="InterPro" id="IPR011989">
    <property type="entry name" value="ARM-like"/>
</dbReference>
<dbReference type="SUPFAM" id="SSF57850">
    <property type="entry name" value="RING/U-box"/>
    <property type="match status" value="1"/>
</dbReference>
<keyword evidence="4 5" id="KW-0833">Ubl conjugation pathway</keyword>
<keyword evidence="3 5" id="KW-0808">Transferase</keyword>
<evidence type="ECO:0000256" key="2">
    <source>
        <dbReference type="ARBA" id="ARBA00004906"/>
    </source>
</evidence>
<organism evidence="7 8">
    <name type="scientific">Nepenthes gracilis</name>
    <name type="common">Slender pitcher plant</name>
    <dbReference type="NCBI Taxonomy" id="150966"/>
    <lineage>
        <taxon>Eukaryota</taxon>
        <taxon>Viridiplantae</taxon>
        <taxon>Streptophyta</taxon>
        <taxon>Embryophyta</taxon>
        <taxon>Tracheophyta</taxon>
        <taxon>Spermatophyta</taxon>
        <taxon>Magnoliopsida</taxon>
        <taxon>eudicotyledons</taxon>
        <taxon>Gunneridae</taxon>
        <taxon>Pentapetalae</taxon>
        <taxon>Caryophyllales</taxon>
        <taxon>Nepenthaceae</taxon>
        <taxon>Nepenthes</taxon>
    </lineage>
</organism>
<comment type="caution">
    <text evidence="7">The sequence shown here is derived from an EMBL/GenBank/DDBJ whole genome shotgun (WGS) entry which is preliminary data.</text>
</comment>
<dbReference type="Gene3D" id="3.30.40.10">
    <property type="entry name" value="Zinc/RING finger domain, C3HC4 (zinc finger)"/>
    <property type="match status" value="1"/>
</dbReference>
<dbReference type="PANTHER" id="PTHR22849">
    <property type="entry name" value="WDSAM1 PROTEIN"/>
    <property type="match status" value="1"/>
</dbReference>
<sequence>MKEARKMWVPELFRCPISLDLFTEPVTLCTGQTYDRPFIQKWLSAGNLTCPVTMLKLQDLSMVPNHTLHHFIHQWLQTGQQFYPEHDYPNGSDIGIHLAELKHTLESKNSTSDQKLQALKKIRLLSEDLPDRKEDLNRSGIFQLLIEMGFGGEGKSSHEILEFVEEVLCVAIRLIPFSNLGCLDYVINEKPKLASFVFLLEEGTAMIKLCLCQLVEAMAFSSSIETNEVPIIRAIISLLNHEHHDFELSGAGVRALSALCLARSSLENLIKEGAVDSLIAYISRAEGTKNSRAGKATMAIERLLGEEMGKESLMRNSNGVRALVKMVFRVSDHEGSESAVNGLMILCCESKEAREEAVSGGVLTQLLLLLQSQCCLRIKTRARMLLKLLGSMWPKDPKHV</sequence>
<dbReference type="SUPFAM" id="SSF48371">
    <property type="entry name" value="ARM repeat"/>
    <property type="match status" value="1"/>
</dbReference>
<dbReference type="GO" id="GO:0016567">
    <property type="term" value="P:protein ubiquitination"/>
    <property type="evidence" value="ECO:0007669"/>
    <property type="project" value="UniProtKB-UniRule"/>
</dbReference>
<dbReference type="PANTHER" id="PTHR22849:SF103">
    <property type="entry name" value="U-BOX DOMAIN-CONTAINING PROTEIN"/>
    <property type="match status" value="1"/>
</dbReference>
<dbReference type="EMBL" id="BSYO01000029">
    <property type="protein sequence ID" value="GMH25108.1"/>
    <property type="molecule type" value="Genomic_DNA"/>
</dbReference>
<dbReference type="InterPro" id="IPR013083">
    <property type="entry name" value="Znf_RING/FYVE/PHD"/>
</dbReference>
<dbReference type="FunFam" id="3.30.40.10:FF:000442">
    <property type="entry name" value="RING-type E3 ubiquitin transferase"/>
    <property type="match status" value="1"/>
</dbReference>
<evidence type="ECO:0000313" key="8">
    <source>
        <dbReference type="Proteomes" id="UP001279734"/>
    </source>
</evidence>
<dbReference type="InterPro" id="IPR045210">
    <property type="entry name" value="RING-Ubox_PUB"/>
</dbReference>
<dbReference type="InterPro" id="IPR045185">
    <property type="entry name" value="PUB22/23/24-like"/>
</dbReference>
<reference evidence="7" key="1">
    <citation type="submission" date="2023-05" db="EMBL/GenBank/DDBJ databases">
        <title>Nepenthes gracilis genome sequencing.</title>
        <authorList>
            <person name="Fukushima K."/>
        </authorList>
    </citation>
    <scope>NUCLEOTIDE SEQUENCE</scope>
    <source>
        <strain evidence="7">SING2019-196</strain>
    </source>
</reference>
<protein>
    <recommendedName>
        <fullName evidence="5 6">U-box domain-containing protein</fullName>
        <ecNumber evidence="5">2.3.2.27</ecNumber>
    </recommendedName>
    <alternativeName>
        <fullName evidence="5">RING-type E3 ubiquitin transferase PUB</fullName>
    </alternativeName>
</protein>
<feature type="domain" description="U-box" evidence="6">
    <location>
        <begin position="8"/>
        <end position="82"/>
    </location>
</feature>
<gene>
    <name evidence="7" type="ORF">Nepgr_026951</name>
</gene>
<dbReference type="EC" id="2.3.2.27" evidence="5"/>
<accession>A0AAD3Y118</accession>
<evidence type="ECO:0000256" key="1">
    <source>
        <dbReference type="ARBA" id="ARBA00000900"/>
    </source>
</evidence>
<dbReference type="AlphaFoldDB" id="A0AAD3Y118"/>
<dbReference type="Proteomes" id="UP001279734">
    <property type="component" value="Unassembled WGS sequence"/>
</dbReference>
<keyword evidence="8" id="KW-1185">Reference proteome</keyword>
<dbReference type="Gene3D" id="1.25.10.10">
    <property type="entry name" value="Leucine-rich Repeat Variant"/>
    <property type="match status" value="1"/>
</dbReference>
<dbReference type="Pfam" id="PF04564">
    <property type="entry name" value="U-box"/>
    <property type="match status" value="1"/>
</dbReference>
<proteinExistence type="predicted"/>
<dbReference type="Pfam" id="PF25598">
    <property type="entry name" value="ARM_PUB"/>
    <property type="match status" value="1"/>
</dbReference>
<evidence type="ECO:0000256" key="4">
    <source>
        <dbReference type="ARBA" id="ARBA00022786"/>
    </source>
</evidence>
<comment type="catalytic activity">
    <reaction evidence="1 5">
        <text>S-ubiquitinyl-[E2 ubiquitin-conjugating enzyme]-L-cysteine + [acceptor protein]-L-lysine = [E2 ubiquitin-conjugating enzyme]-L-cysteine + N(6)-ubiquitinyl-[acceptor protein]-L-lysine.</text>
        <dbReference type="EC" id="2.3.2.27"/>
    </reaction>
</comment>
<dbReference type="InterPro" id="IPR003613">
    <property type="entry name" value="Ubox_domain"/>
</dbReference>
<comment type="pathway">
    <text evidence="2 5">Protein modification; protein ubiquitination.</text>
</comment>
<evidence type="ECO:0000259" key="6">
    <source>
        <dbReference type="PROSITE" id="PS51698"/>
    </source>
</evidence>
<dbReference type="SMART" id="SM00504">
    <property type="entry name" value="Ubox"/>
    <property type="match status" value="1"/>
</dbReference>